<dbReference type="SUPFAM" id="SSF57667">
    <property type="entry name" value="beta-beta-alpha zinc fingers"/>
    <property type="match status" value="3"/>
</dbReference>
<dbReference type="Gene3D" id="3.30.160.60">
    <property type="entry name" value="Classic Zinc Finger"/>
    <property type="match status" value="3"/>
</dbReference>
<dbReference type="Pfam" id="PF00096">
    <property type="entry name" value="zf-C2H2"/>
    <property type="match status" value="1"/>
</dbReference>
<evidence type="ECO:0000256" key="1">
    <source>
        <dbReference type="PROSITE-ProRule" id="PRU00042"/>
    </source>
</evidence>
<evidence type="ECO:0000313" key="3">
    <source>
        <dbReference type="EnsemblMetazoa" id="GBRI044342-PA"/>
    </source>
</evidence>
<dbReference type="SMART" id="SM00355">
    <property type="entry name" value="ZnF_C2H2"/>
    <property type="match status" value="5"/>
</dbReference>
<evidence type="ECO:0000313" key="4">
    <source>
        <dbReference type="Proteomes" id="UP000091820"/>
    </source>
</evidence>
<dbReference type="PROSITE" id="PS00028">
    <property type="entry name" value="ZINC_FINGER_C2H2_1"/>
    <property type="match status" value="3"/>
</dbReference>
<dbReference type="PANTHER" id="PTHR23225:SF2">
    <property type="entry name" value="AT09679P-RELATED"/>
    <property type="match status" value="1"/>
</dbReference>
<feature type="domain" description="C2H2-type" evidence="2">
    <location>
        <begin position="120"/>
        <end position="148"/>
    </location>
</feature>
<dbReference type="GO" id="GO:0008270">
    <property type="term" value="F:zinc ion binding"/>
    <property type="evidence" value="ECO:0007669"/>
    <property type="project" value="UniProtKB-KW"/>
</dbReference>
<keyword evidence="1" id="KW-0862">Zinc</keyword>
<dbReference type="InterPro" id="IPR036236">
    <property type="entry name" value="Znf_C2H2_sf"/>
</dbReference>
<reference evidence="4" key="1">
    <citation type="submission" date="2014-03" db="EMBL/GenBank/DDBJ databases">
        <authorList>
            <person name="Aksoy S."/>
            <person name="Warren W."/>
            <person name="Wilson R.K."/>
        </authorList>
    </citation>
    <scope>NUCLEOTIDE SEQUENCE [LARGE SCALE GENOMIC DNA]</scope>
    <source>
        <strain evidence="4">IAEA</strain>
    </source>
</reference>
<accession>A0A1A9X4W2</accession>
<dbReference type="PANTHER" id="PTHR23225">
    <property type="entry name" value="ZINC FINGER PROTEIN"/>
    <property type="match status" value="1"/>
</dbReference>
<dbReference type="InterPro" id="IPR013087">
    <property type="entry name" value="Znf_C2H2_type"/>
</dbReference>
<proteinExistence type="predicted"/>
<dbReference type="EnsemblMetazoa" id="GBRI044342-RA">
    <property type="protein sequence ID" value="GBRI044342-PA"/>
    <property type="gene ID" value="GBRI044342"/>
</dbReference>
<organism evidence="3 4">
    <name type="scientific">Glossina brevipalpis</name>
    <dbReference type="NCBI Taxonomy" id="37001"/>
    <lineage>
        <taxon>Eukaryota</taxon>
        <taxon>Metazoa</taxon>
        <taxon>Ecdysozoa</taxon>
        <taxon>Arthropoda</taxon>
        <taxon>Hexapoda</taxon>
        <taxon>Insecta</taxon>
        <taxon>Pterygota</taxon>
        <taxon>Neoptera</taxon>
        <taxon>Endopterygota</taxon>
        <taxon>Diptera</taxon>
        <taxon>Brachycera</taxon>
        <taxon>Muscomorpha</taxon>
        <taxon>Hippoboscoidea</taxon>
        <taxon>Glossinidae</taxon>
        <taxon>Glossina</taxon>
    </lineage>
</organism>
<dbReference type="InterPro" id="IPR039970">
    <property type="entry name" value="TF_Grauzone"/>
</dbReference>
<dbReference type="Proteomes" id="UP000091820">
    <property type="component" value="Unassembled WGS sequence"/>
</dbReference>
<protein>
    <recommendedName>
        <fullName evidence="2">C2H2-type domain-containing protein</fullName>
    </recommendedName>
</protein>
<reference evidence="3" key="2">
    <citation type="submission" date="2020-05" db="UniProtKB">
        <authorList>
            <consortium name="EnsemblMetazoa"/>
        </authorList>
    </citation>
    <scope>IDENTIFICATION</scope>
    <source>
        <strain evidence="3">IAEA</strain>
    </source>
</reference>
<sequence>MRHNRETNVCHVCAKAIHDKRYFEKHVRGHFENSGLRLQCPRPGCDSWLKDEDYLKQHLKTHNPDCKTYQCPECGKLCKNRRALTNHKINAHSTKIYKCGKCDKEFKRAIALKHTGETLYKCPFCTRPFNSNANMHAHKKKTHPVEWNESRKLQRGSIQILNQRSEILENNSSNNGY</sequence>
<keyword evidence="4" id="KW-1185">Reference proteome</keyword>
<dbReference type="Pfam" id="PF13894">
    <property type="entry name" value="zf-C2H2_4"/>
    <property type="match status" value="1"/>
</dbReference>
<dbReference type="GO" id="GO:0003700">
    <property type="term" value="F:DNA-binding transcription factor activity"/>
    <property type="evidence" value="ECO:0007669"/>
    <property type="project" value="InterPro"/>
</dbReference>
<keyword evidence="1" id="KW-0863">Zinc-finger</keyword>
<feature type="domain" description="C2H2-type" evidence="2">
    <location>
        <begin position="69"/>
        <end position="93"/>
    </location>
</feature>
<keyword evidence="1" id="KW-0479">Metal-binding</keyword>
<dbReference type="STRING" id="37001.A0A1A9X4W2"/>
<dbReference type="VEuPathDB" id="VectorBase:GBRI044342"/>
<evidence type="ECO:0000259" key="2">
    <source>
        <dbReference type="PROSITE" id="PS50157"/>
    </source>
</evidence>
<dbReference type="AlphaFoldDB" id="A0A1A9X4W2"/>
<name>A0A1A9X4W2_9MUSC</name>
<dbReference type="PROSITE" id="PS50157">
    <property type="entry name" value="ZINC_FINGER_C2H2_2"/>
    <property type="match status" value="2"/>
</dbReference>